<dbReference type="InterPro" id="IPR013216">
    <property type="entry name" value="Methyltransf_11"/>
</dbReference>
<dbReference type="SUPFAM" id="SSF53335">
    <property type="entry name" value="S-adenosyl-L-methionine-dependent methyltransferases"/>
    <property type="match status" value="1"/>
</dbReference>
<feature type="non-terminal residue" evidence="2">
    <location>
        <position position="1"/>
    </location>
</feature>
<dbReference type="Gene3D" id="3.40.50.150">
    <property type="entry name" value="Vaccinia Virus protein VP39"/>
    <property type="match status" value="1"/>
</dbReference>
<organism evidence="2">
    <name type="scientific">marine sediment metagenome</name>
    <dbReference type="NCBI Taxonomy" id="412755"/>
    <lineage>
        <taxon>unclassified sequences</taxon>
        <taxon>metagenomes</taxon>
        <taxon>ecological metagenomes</taxon>
    </lineage>
</organism>
<protein>
    <recommendedName>
        <fullName evidence="1">Methyltransferase type 11 domain-containing protein</fullName>
    </recommendedName>
</protein>
<dbReference type="GO" id="GO:0008757">
    <property type="term" value="F:S-adenosylmethionine-dependent methyltransferase activity"/>
    <property type="evidence" value="ECO:0007669"/>
    <property type="project" value="InterPro"/>
</dbReference>
<sequence length="220" mass="25749">RLVGVDVSEEAVKEGQQLFPELEIVKISEANALPFDNCTFDSVTILDVLEHIYEQNELLVELNRVLKDRAKLVVTVPGQHLFSFLDMGNFKFRFPRLHRWYYCLRHSPEEYEYRYVSNPDGLIGDISTKKSWHQHFSREKMRKLLAEASFNIIDFDGTGFSHRVIANVSYFLRWSKPVHSAFAWLQNLDAKLFESANLFCVAEKRRMHKVYNNPNDSSTE</sequence>
<gene>
    <name evidence="2" type="ORF">S12H4_15512</name>
</gene>
<comment type="caution">
    <text evidence="2">The sequence shown here is derived from an EMBL/GenBank/DDBJ whole genome shotgun (WGS) entry which is preliminary data.</text>
</comment>
<evidence type="ECO:0000259" key="1">
    <source>
        <dbReference type="Pfam" id="PF08241"/>
    </source>
</evidence>
<proteinExistence type="predicted"/>
<dbReference type="AlphaFoldDB" id="X1U5I5"/>
<feature type="domain" description="Methyltransferase type 11" evidence="1">
    <location>
        <begin position="2"/>
        <end position="73"/>
    </location>
</feature>
<reference evidence="2" key="1">
    <citation type="journal article" date="2014" name="Front. Microbiol.">
        <title>High frequency of phylogenetically diverse reductive dehalogenase-homologous genes in deep subseafloor sedimentary metagenomes.</title>
        <authorList>
            <person name="Kawai M."/>
            <person name="Futagami T."/>
            <person name="Toyoda A."/>
            <person name="Takaki Y."/>
            <person name="Nishi S."/>
            <person name="Hori S."/>
            <person name="Arai W."/>
            <person name="Tsubouchi T."/>
            <person name="Morono Y."/>
            <person name="Uchiyama I."/>
            <person name="Ito T."/>
            <person name="Fujiyama A."/>
            <person name="Inagaki F."/>
            <person name="Takami H."/>
        </authorList>
    </citation>
    <scope>NUCLEOTIDE SEQUENCE</scope>
    <source>
        <strain evidence="2">Expedition CK06-06</strain>
    </source>
</reference>
<dbReference type="EMBL" id="BARW01007457">
    <property type="protein sequence ID" value="GAI87544.1"/>
    <property type="molecule type" value="Genomic_DNA"/>
</dbReference>
<dbReference type="Pfam" id="PF08241">
    <property type="entry name" value="Methyltransf_11"/>
    <property type="match status" value="1"/>
</dbReference>
<evidence type="ECO:0000313" key="2">
    <source>
        <dbReference type="EMBL" id="GAI87544.1"/>
    </source>
</evidence>
<accession>X1U5I5</accession>
<dbReference type="InterPro" id="IPR029063">
    <property type="entry name" value="SAM-dependent_MTases_sf"/>
</dbReference>
<name>X1U5I5_9ZZZZ</name>